<evidence type="ECO:0000256" key="7">
    <source>
        <dbReference type="SAM" id="SignalP"/>
    </source>
</evidence>
<dbReference type="GO" id="GO:0042597">
    <property type="term" value="C:periplasmic space"/>
    <property type="evidence" value="ECO:0007669"/>
    <property type="project" value="UniProtKB-SubCell"/>
</dbReference>
<dbReference type="Proteomes" id="UP000766246">
    <property type="component" value="Unassembled WGS sequence"/>
</dbReference>
<comment type="caution">
    <text evidence="9">The sequence shown here is derived from an EMBL/GenBank/DDBJ whole genome shotgun (WGS) entry which is preliminary data.</text>
</comment>
<evidence type="ECO:0000256" key="1">
    <source>
        <dbReference type="ARBA" id="ARBA00004418"/>
    </source>
</evidence>
<reference evidence="9" key="1">
    <citation type="submission" date="2019-04" db="EMBL/GenBank/DDBJ databases">
        <title>Evolution of Biomass-Degrading Anaerobic Consortia Revealed by Metagenomics.</title>
        <authorList>
            <person name="Peng X."/>
        </authorList>
    </citation>
    <scope>NUCLEOTIDE SEQUENCE</scope>
    <source>
        <strain evidence="9">SIG311</strain>
    </source>
</reference>
<accession>A0A927YLW1</accession>
<evidence type="ECO:0000256" key="2">
    <source>
        <dbReference type="ARBA" id="ARBA00010742"/>
    </source>
</evidence>
<evidence type="ECO:0000259" key="8">
    <source>
        <dbReference type="SMART" id="SM00062"/>
    </source>
</evidence>
<feature type="chain" id="PRO_5039365642" description="Putative aliphatic sulfonates-binding protein" evidence="7">
    <location>
        <begin position="24"/>
        <end position="360"/>
    </location>
</feature>
<dbReference type="Pfam" id="PF09084">
    <property type="entry name" value="NMT1"/>
    <property type="match status" value="1"/>
</dbReference>
<dbReference type="GO" id="GO:0016020">
    <property type="term" value="C:membrane"/>
    <property type="evidence" value="ECO:0007669"/>
    <property type="project" value="InterPro"/>
</dbReference>
<protein>
    <recommendedName>
        <fullName evidence="6">Putative aliphatic sulfonates-binding protein</fullName>
    </recommendedName>
</protein>
<feature type="signal peptide" evidence="7">
    <location>
        <begin position="1"/>
        <end position="23"/>
    </location>
</feature>
<dbReference type="PANTHER" id="PTHR30024">
    <property type="entry name" value="ALIPHATIC SULFONATES-BINDING PROTEIN-RELATED"/>
    <property type="match status" value="1"/>
</dbReference>
<name>A0A927YLW1_9FIRM</name>
<dbReference type="SMART" id="SM00062">
    <property type="entry name" value="PBPb"/>
    <property type="match status" value="1"/>
</dbReference>
<gene>
    <name evidence="9" type="ORF">E7272_00830</name>
</gene>
<keyword evidence="4 7" id="KW-0732">Signal</keyword>
<evidence type="ECO:0000256" key="5">
    <source>
        <dbReference type="ARBA" id="ARBA00055538"/>
    </source>
</evidence>
<evidence type="ECO:0000256" key="4">
    <source>
        <dbReference type="ARBA" id="ARBA00022729"/>
    </source>
</evidence>
<evidence type="ECO:0000313" key="9">
    <source>
        <dbReference type="EMBL" id="MBE5918362.1"/>
    </source>
</evidence>
<dbReference type="AlphaFoldDB" id="A0A927YLW1"/>
<dbReference type="PROSITE" id="PS51257">
    <property type="entry name" value="PROKAR_LIPOPROTEIN"/>
    <property type="match status" value="1"/>
</dbReference>
<dbReference type="InterPro" id="IPR010067">
    <property type="entry name" value="ABC_SsuA_sub-bd"/>
</dbReference>
<comment type="function">
    <text evidence="5">Part of a binding-protein-dependent transport system for aliphatic sulfonates. Putative binding protein.</text>
</comment>
<proteinExistence type="inferred from homology"/>
<dbReference type="NCBIfam" id="TIGR01728">
    <property type="entry name" value="SsuA_fam"/>
    <property type="match status" value="1"/>
</dbReference>
<dbReference type="InterPro" id="IPR015168">
    <property type="entry name" value="SsuA/THI5"/>
</dbReference>
<dbReference type="PANTHER" id="PTHR30024:SF42">
    <property type="entry name" value="ALIPHATIC SULFONATES-BINDING PROTEIN-RELATED"/>
    <property type="match status" value="1"/>
</dbReference>
<dbReference type="EMBL" id="SVER01000002">
    <property type="protein sequence ID" value="MBE5918362.1"/>
    <property type="molecule type" value="Genomic_DNA"/>
</dbReference>
<dbReference type="SUPFAM" id="SSF53850">
    <property type="entry name" value="Periplasmic binding protein-like II"/>
    <property type="match status" value="1"/>
</dbReference>
<evidence type="ECO:0000256" key="3">
    <source>
        <dbReference type="ARBA" id="ARBA00022448"/>
    </source>
</evidence>
<dbReference type="Gene3D" id="3.40.190.10">
    <property type="entry name" value="Periplasmic binding protein-like II"/>
    <property type="match status" value="2"/>
</dbReference>
<keyword evidence="3" id="KW-0813">Transport</keyword>
<dbReference type="GO" id="GO:0042626">
    <property type="term" value="F:ATPase-coupled transmembrane transporter activity"/>
    <property type="evidence" value="ECO:0007669"/>
    <property type="project" value="InterPro"/>
</dbReference>
<feature type="domain" description="Solute-binding protein family 3/N-terminal" evidence="8">
    <location>
        <begin position="56"/>
        <end position="278"/>
    </location>
</feature>
<evidence type="ECO:0000256" key="6">
    <source>
        <dbReference type="ARBA" id="ARBA00070228"/>
    </source>
</evidence>
<comment type="similarity">
    <text evidence="2">Belongs to the bacterial solute-binding protein SsuA/TauA family.</text>
</comment>
<comment type="subcellular location">
    <subcellularLocation>
        <location evidence="1">Periplasm</location>
    </subcellularLocation>
</comment>
<dbReference type="InterPro" id="IPR001638">
    <property type="entry name" value="Solute-binding_3/MltF_N"/>
</dbReference>
<evidence type="ECO:0000313" key="10">
    <source>
        <dbReference type="Proteomes" id="UP000766246"/>
    </source>
</evidence>
<dbReference type="FunFam" id="3.40.190.10:FF:000050">
    <property type="entry name" value="Sulfonate ABC transporter substrate-binding protein"/>
    <property type="match status" value="1"/>
</dbReference>
<sequence length="360" mass="38636">MSGRVKRILALGLVAGLSLVGMVSCGSSNVNNTTASIEENGAKQTGSASELNTASHLNIATQPAPAYLPIQVAWDNGWVEEALKEAGYTDIEVTFTEFESGPPENESFAAGQQDIGVMGNVPSILGKAAGQDRVYLGISENGEKTEAVIVPADSDIKSVADLKGKKIGLVVGSICENLLYNLLKEEGLSINDVELINLATSEQQAALDAKQVDAVATWQPTIAKLTADGKNIILADGSNGVFLAENTIFGNREYVEQNPEIVQIFIQQYARAAYEVANNKENYAKQYADKYGLTEELLYEALKDANLPIVITETDINDLQGTADFLYETGKASVQVNVKENVIDTFVNDETVKAYLSGEK</sequence>
<organism evidence="9 10">
    <name type="scientific">Pseudobutyrivibrio ruminis</name>
    <dbReference type="NCBI Taxonomy" id="46206"/>
    <lineage>
        <taxon>Bacteria</taxon>
        <taxon>Bacillati</taxon>
        <taxon>Bacillota</taxon>
        <taxon>Clostridia</taxon>
        <taxon>Lachnospirales</taxon>
        <taxon>Lachnospiraceae</taxon>
        <taxon>Pseudobutyrivibrio</taxon>
    </lineage>
</organism>